<accession>A0A2G8JQR4</accession>
<dbReference type="GO" id="GO:0005634">
    <property type="term" value="C:nucleus"/>
    <property type="evidence" value="ECO:0007669"/>
    <property type="project" value="TreeGrafter"/>
</dbReference>
<keyword evidence="3" id="KW-1185">Reference proteome</keyword>
<dbReference type="Proteomes" id="UP000230750">
    <property type="component" value="Unassembled WGS sequence"/>
</dbReference>
<feature type="compositionally biased region" description="Basic and acidic residues" evidence="1">
    <location>
        <begin position="107"/>
        <end position="119"/>
    </location>
</feature>
<dbReference type="GO" id="GO:0007095">
    <property type="term" value="P:mitotic G2 DNA damage checkpoint signaling"/>
    <property type="evidence" value="ECO:0007669"/>
    <property type="project" value="TreeGrafter"/>
</dbReference>
<evidence type="ECO:0000313" key="2">
    <source>
        <dbReference type="EMBL" id="PIK38114.1"/>
    </source>
</evidence>
<dbReference type="PANTHER" id="PTHR15863">
    <property type="entry name" value="MRN COMPLEX-INTERACTING PROTEIN"/>
    <property type="match status" value="1"/>
</dbReference>
<reference evidence="2 3" key="1">
    <citation type="journal article" date="2017" name="PLoS Biol.">
        <title>The sea cucumber genome provides insights into morphological evolution and visceral regeneration.</title>
        <authorList>
            <person name="Zhang X."/>
            <person name="Sun L."/>
            <person name="Yuan J."/>
            <person name="Sun Y."/>
            <person name="Gao Y."/>
            <person name="Zhang L."/>
            <person name="Li S."/>
            <person name="Dai H."/>
            <person name="Hamel J.F."/>
            <person name="Liu C."/>
            <person name="Yu Y."/>
            <person name="Liu S."/>
            <person name="Lin W."/>
            <person name="Guo K."/>
            <person name="Jin S."/>
            <person name="Xu P."/>
            <person name="Storey K.B."/>
            <person name="Huan P."/>
            <person name="Zhang T."/>
            <person name="Zhou Y."/>
            <person name="Zhang J."/>
            <person name="Lin C."/>
            <person name="Li X."/>
            <person name="Xing L."/>
            <person name="Huo D."/>
            <person name="Sun M."/>
            <person name="Wang L."/>
            <person name="Mercier A."/>
            <person name="Li F."/>
            <person name="Yang H."/>
            <person name="Xiang J."/>
        </authorList>
    </citation>
    <scope>NUCLEOTIDE SEQUENCE [LARGE SCALE GENOMIC DNA]</scope>
    <source>
        <strain evidence="2">Shaxun</strain>
        <tissue evidence="2">Muscle</tissue>
    </source>
</reference>
<organism evidence="2 3">
    <name type="scientific">Stichopus japonicus</name>
    <name type="common">Sea cucumber</name>
    <dbReference type="NCBI Taxonomy" id="307972"/>
    <lineage>
        <taxon>Eukaryota</taxon>
        <taxon>Metazoa</taxon>
        <taxon>Echinodermata</taxon>
        <taxon>Eleutherozoa</taxon>
        <taxon>Echinozoa</taxon>
        <taxon>Holothuroidea</taxon>
        <taxon>Aspidochirotacea</taxon>
        <taxon>Aspidochirotida</taxon>
        <taxon>Stichopodidae</taxon>
        <taxon>Apostichopus</taxon>
    </lineage>
</organism>
<name>A0A2G8JQR4_STIJA</name>
<proteinExistence type="predicted"/>
<dbReference type="AlphaFoldDB" id="A0A2G8JQR4"/>
<evidence type="ECO:0000313" key="3">
    <source>
        <dbReference type="Proteomes" id="UP000230750"/>
    </source>
</evidence>
<gene>
    <name evidence="2" type="ORF">BSL78_25054</name>
</gene>
<evidence type="ECO:0000256" key="1">
    <source>
        <dbReference type="SAM" id="MobiDB-lite"/>
    </source>
</evidence>
<dbReference type="GO" id="GO:0003682">
    <property type="term" value="F:chromatin binding"/>
    <property type="evidence" value="ECO:0007669"/>
    <property type="project" value="TreeGrafter"/>
</dbReference>
<dbReference type="PANTHER" id="PTHR15863:SF2">
    <property type="entry name" value="MRN COMPLEX-INTERACTING PROTEIN"/>
    <property type="match status" value="1"/>
</dbReference>
<dbReference type="EMBL" id="MRZV01001402">
    <property type="protein sequence ID" value="PIK38114.1"/>
    <property type="molecule type" value="Genomic_DNA"/>
</dbReference>
<comment type="caution">
    <text evidence="2">The sequence shown here is derived from an EMBL/GenBank/DDBJ whole genome shotgun (WGS) entry which is preliminary data.</text>
</comment>
<dbReference type="OrthoDB" id="5960226at2759"/>
<protein>
    <submittedName>
        <fullName evidence="2">Uncharacterized protein</fullName>
    </submittedName>
</protein>
<feature type="region of interest" description="Disordered" evidence="1">
    <location>
        <begin position="107"/>
        <end position="150"/>
    </location>
</feature>
<sequence>MPLLLILPPKLLKYVYGRGTGAECRKLVQSLNFTSGELEEQEKEKAAITEISNKDGFIVIGAEEENEEQELTFVSKWTDFIDQPADAATDEPQSEQFDGKENRHFVTERPEVRKGERTWPSRKRQKVQGGRGRSYHEDEYGNEEPEFFHSNRDVTMPASCEYSTATSSSRIGGVIHSQRSNNGSIREFKDRTITESENNNHYHRLPSNTRKKSLGESTKLLSEDKILGERELVNHGNYNKKDNSLLRNKFSSHTTFQTEEQCIRSDRSVSDQGKRTQMKPQVIKYSKEHSKSSKWSLFLETEEETDPCQEAGSLQEDHTLNDSGNLYSQAENFTTEREVSSCTNVESIFRVPVETEEDYSWVD</sequence>
<dbReference type="InterPro" id="IPR032739">
    <property type="entry name" value="MRNIP"/>
</dbReference>